<accession>A0A9N9GYC4</accession>
<protein>
    <submittedName>
        <fullName evidence="1">4181_t:CDS:1</fullName>
    </submittedName>
</protein>
<keyword evidence="2" id="KW-1185">Reference proteome</keyword>
<evidence type="ECO:0000313" key="2">
    <source>
        <dbReference type="Proteomes" id="UP000789572"/>
    </source>
</evidence>
<sequence length="118" mass="13048">MSNNQEPTVQYTVRVFTKVKQPGAITRSLNGASMVVSSKETFGTVLNRSGLCSFVCECKKLSIRVPENTFDCIVRPDFNSQNVLDSRVGRHLSASGVSEIIYYLDPVEIPSRNPTICC</sequence>
<reference evidence="1" key="1">
    <citation type="submission" date="2021-06" db="EMBL/GenBank/DDBJ databases">
        <authorList>
            <person name="Kallberg Y."/>
            <person name="Tangrot J."/>
            <person name="Rosling A."/>
        </authorList>
    </citation>
    <scope>NUCLEOTIDE SEQUENCE</scope>
    <source>
        <strain evidence="1">IA702</strain>
    </source>
</reference>
<dbReference type="EMBL" id="CAJVPJ010003056">
    <property type="protein sequence ID" value="CAG8634030.1"/>
    <property type="molecule type" value="Genomic_DNA"/>
</dbReference>
<dbReference type="AlphaFoldDB" id="A0A9N9GYC4"/>
<feature type="non-terminal residue" evidence="1">
    <location>
        <position position="118"/>
    </location>
</feature>
<name>A0A9N9GYC4_9GLOM</name>
<proteinExistence type="predicted"/>
<comment type="caution">
    <text evidence="1">The sequence shown here is derived from an EMBL/GenBank/DDBJ whole genome shotgun (WGS) entry which is preliminary data.</text>
</comment>
<gene>
    <name evidence="1" type="ORF">POCULU_LOCUS9053</name>
</gene>
<organism evidence="1 2">
    <name type="scientific">Paraglomus occultum</name>
    <dbReference type="NCBI Taxonomy" id="144539"/>
    <lineage>
        <taxon>Eukaryota</taxon>
        <taxon>Fungi</taxon>
        <taxon>Fungi incertae sedis</taxon>
        <taxon>Mucoromycota</taxon>
        <taxon>Glomeromycotina</taxon>
        <taxon>Glomeromycetes</taxon>
        <taxon>Paraglomerales</taxon>
        <taxon>Paraglomeraceae</taxon>
        <taxon>Paraglomus</taxon>
    </lineage>
</organism>
<evidence type="ECO:0000313" key="1">
    <source>
        <dbReference type="EMBL" id="CAG8634030.1"/>
    </source>
</evidence>
<dbReference type="Proteomes" id="UP000789572">
    <property type="component" value="Unassembled WGS sequence"/>
</dbReference>